<evidence type="ECO:0000259" key="3">
    <source>
        <dbReference type="Pfam" id="PF01557"/>
    </source>
</evidence>
<dbReference type="OrthoDB" id="9805307at2"/>
<evidence type="ECO:0000313" key="5">
    <source>
        <dbReference type="Proteomes" id="UP000196365"/>
    </source>
</evidence>
<dbReference type="Gene3D" id="3.90.850.10">
    <property type="entry name" value="Fumarylacetoacetase-like, C-terminal domain"/>
    <property type="match status" value="1"/>
</dbReference>
<protein>
    <submittedName>
        <fullName evidence="4">2-keto-4-pentenoate hydratase/2-oxohepta-3-ene-1,7-dioic acid hydratase (Catechol pathway)</fullName>
    </submittedName>
</protein>
<dbReference type="EMBL" id="FUWV01000004">
    <property type="protein sequence ID" value="SJZ52213.1"/>
    <property type="molecule type" value="Genomic_DNA"/>
</dbReference>
<dbReference type="InterPro" id="IPR011234">
    <property type="entry name" value="Fumarylacetoacetase-like_C"/>
</dbReference>
<dbReference type="InterPro" id="IPR051121">
    <property type="entry name" value="FAH"/>
</dbReference>
<organism evidence="4 5">
    <name type="scientific">Garciella nitratireducens DSM 15102</name>
    <dbReference type="NCBI Taxonomy" id="1121911"/>
    <lineage>
        <taxon>Bacteria</taxon>
        <taxon>Bacillati</taxon>
        <taxon>Bacillota</taxon>
        <taxon>Clostridia</taxon>
        <taxon>Eubacteriales</taxon>
        <taxon>Eubacteriaceae</taxon>
        <taxon>Garciella</taxon>
    </lineage>
</organism>
<comment type="similarity">
    <text evidence="1">Belongs to the FAH family.</text>
</comment>
<feature type="domain" description="Fumarylacetoacetase-like C-terminal" evidence="3">
    <location>
        <begin position="85"/>
        <end position="290"/>
    </location>
</feature>
<name>A0A1T4LC50_9FIRM</name>
<dbReference type="GO" id="GO:0019752">
    <property type="term" value="P:carboxylic acid metabolic process"/>
    <property type="evidence" value="ECO:0007669"/>
    <property type="project" value="UniProtKB-ARBA"/>
</dbReference>
<sequence length="291" mass="32840">MKLLHFKKKNRVKLGVKTEKGVLDLQSVAKQLHVEIAGTIDELIKKDQLSILQKIIDNVNQEEFSSFYLREQDLILEPVILNPEKILCIGLNYRNHIQETKENIPETPVLFSKFNNALTAHKEKILFPKGSEKVDYEAELVIVMGKQAKDIEEKDALSYVFGYTAGNDFSARDLQFLTGQWLIGKTLDGFAPVGPYIVTAETIDPSNLRIQSKVNGELRQDSNTKYMIFNCAKIISYVSKYMTLKPGDMIFTGTPEGVTLGHTAEGKKYLKSGDEIEIIIEKIGTLKNKLI</sequence>
<dbReference type="FunFam" id="3.90.850.10:FF:000002">
    <property type="entry name" value="2-hydroxyhepta-2,4-diene-1,7-dioate isomerase"/>
    <property type="match status" value="1"/>
</dbReference>
<dbReference type="GO" id="GO:0046872">
    <property type="term" value="F:metal ion binding"/>
    <property type="evidence" value="ECO:0007669"/>
    <property type="project" value="UniProtKB-KW"/>
</dbReference>
<evidence type="ECO:0000256" key="2">
    <source>
        <dbReference type="ARBA" id="ARBA00022723"/>
    </source>
</evidence>
<evidence type="ECO:0000313" key="4">
    <source>
        <dbReference type="EMBL" id="SJZ52213.1"/>
    </source>
</evidence>
<evidence type="ECO:0000256" key="1">
    <source>
        <dbReference type="ARBA" id="ARBA00010211"/>
    </source>
</evidence>
<dbReference type="PANTHER" id="PTHR42796">
    <property type="entry name" value="FUMARYLACETOACETATE HYDROLASE DOMAIN-CONTAINING PROTEIN 2A-RELATED"/>
    <property type="match status" value="1"/>
</dbReference>
<dbReference type="AlphaFoldDB" id="A0A1T4LC50"/>
<dbReference type="GO" id="GO:0016853">
    <property type="term" value="F:isomerase activity"/>
    <property type="evidence" value="ECO:0007669"/>
    <property type="project" value="UniProtKB-ARBA"/>
</dbReference>
<dbReference type="RefSeq" id="WP_087678363.1">
    <property type="nucleotide sequence ID" value="NZ_FUWV01000004.1"/>
</dbReference>
<proteinExistence type="inferred from homology"/>
<dbReference type="InterPro" id="IPR036663">
    <property type="entry name" value="Fumarylacetoacetase_C_sf"/>
</dbReference>
<dbReference type="Pfam" id="PF01557">
    <property type="entry name" value="FAA_hydrolase"/>
    <property type="match status" value="1"/>
</dbReference>
<dbReference type="Proteomes" id="UP000196365">
    <property type="component" value="Unassembled WGS sequence"/>
</dbReference>
<reference evidence="4 5" key="1">
    <citation type="submission" date="2017-02" db="EMBL/GenBank/DDBJ databases">
        <authorList>
            <person name="Peterson S.W."/>
        </authorList>
    </citation>
    <scope>NUCLEOTIDE SEQUENCE [LARGE SCALE GENOMIC DNA]</scope>
    <source>
        <strain evidence="4 5">DSM 15102</strain>
    </source>
</reference>
<dbReference type="PANTHER" id="PTHR42796:SF4">
    <property type="entry name" value="FUMARYLACETOACETATE HYDROLASE DOMAIN-CONTAINING PROTEIN 2A"/>
    <property type="match status" value="1"/>
</dbReference>
<dbReference type="SUPFAM" id="SSF56529">
    <property type="entry name" value="FAH"/>
    <property type="match status" value="1"/>
</dbReference>
<gene>
    <name evidence="4" type="ORF">SAMN02745973_00889</name>
</gene>
<keyword evidence="2" id="KW-0479">Metal-binding</keyword>
<accession>A0A1T4LC50</accession>
<keyword evidence="5" id="KW-1185">Reference proteome</keyword>